<proteinExistence type="predicted"/>
<dbReference type="Proteomes" id="UP001417504">
    <property type="component" value="Unassembled WGS sequence"/>
</dbReference>
<dbReference type="AlphaFoldDB" id="A0AAP0I8J1"/>
<organism evidence="1 2">
    <name type="scientific">Stephania japonica</name>
    <dbReference type="NCBI Taxonomy" id="461633"/>
    <lineage>
        <taxon>Eukaryota</taxon>
        <taxon>Viridiplantae</taxon>
        <taxon>Streptophyta</taxon>
        <taxon>Embryophyta</taxon>
        <taxon>Tracheophyta</taxon>
        <taxon>Spermatophyta</taxon>
        <taxon>Magnoliopsida</taxon>
        <taxon>Ranunculales</taxon>
        <taxon>Menispermaceae</taxon>
        <taxon>Menispermoideae</taxon>
        <taxon>Cissampelideae</taxon>
        <taxon>Stephania</taxon>
    </lineage>
</organism>
<dbReference type="PROSITE" id="PS51257">
    <property type="entry name" value="PROKAR_LIPOPROTEIN"/>
    <property type="match status" value="1"/>
</dbReference>
<sequence length="142" mass="15761">MKKSTLMVVGAGLGCRNEPRGSENPYQIHWRRYANDAAHNVSTRGDNLGNVGRRFRRHHEGNKHGGMVTAPRTPRRRRTGLNAVAFVTAPGTMWMPARTVMGPTTRPANTQTRDGIIRDGILISVSDSVFDLCIYSGKLEME</sequence>
<accession>A0AAP0I8J1</accession>
<evidence type="ECO:0000313" key="2">
    <source>
        <dbReference type="Proteomes" id="UP001417504"/>
    </source>
</evidence>
<comment type="caution">
    <text evidence="1">The sequence shown here is derived from an EMBL/GenBank/DDBJ whole genome shotgun (WGS) entry which is preliminary data.</text>
</comment>
<name>A0AAP0I8J1_9MAGN</name>
<reference evidence="1 2" key="1">
    <citation type="submission" date="2024-01" db="EMBL/GenBank/DDBJ databases">
        <title>Genome assemblies of Stephania.</title>
        <authorList>
            <person name="Yang L."/>
        </authorList>
    </citation>
    <scope>NUCLEOTIDE SEQUENCE [LARGE SCALE GENOMIC DNA]</scope>
    <source>
        <strain evidence="1">QJT</strain>
        <tissue evidence="1">Leaf</tissue>
    </source>
</reference>
<gene>
    <name evidence="1" type="ORF">Sjap_018714</name>
</gene>
<evidence type="ECO:0000313" key="1">
    <source>
        <dbReference type="EMBL" id="KAK9110654.1"/>
    </source>
</evidence>
<dbReference type="EMBL" id="JBBNAE010000007">
    <property type="protein sequence ID" value="KAK9110654.1"/>
    <property type="molecule type" value="Genomic_DNA"/>
</dbReference>
<protein>
    <submittedName>
        <fullName evidence="1">Uncharacterized protein</fullName>
    </submittedName>
</protein>
<keyword evidence="2" id="KW-1185">Reference proteome</keyword>